<dbReference type="SUPFAM" id="SSF48726">
    <property type="entry name" value="Immunoglobulin"/>
    <property type="match status" value="1"/>
</dbReference>
<dbReference type="InterPro" id="IPR013783">
    <property type="entry name" value="Ig-like_fold"/>
</dbReference>
<evidence type="ECO:0000313" key="8">
    <source>
        <dbReference type="Proteomes" id="UP000265020"/>
    </source>
</evidence>
<organism evidence="7 8">
    <name type="scientific">Cyprinodon variegatus</name>
    <name type="common">Sheepshead minnow</name>
    <dbReference type="NCBI Taxonomy" id="28743"/>
    <lineage>
        <taxon>Eukaryota</taxon>
        <taxon>Metazoa</taxon>
        <taxon>Chordata</taxon>
        <taxon>Craniata</taxon>
        <taxon>Vertebrata</taxon>
        <taxon>Euteleostomi</taxon>
        <taxon>Actinopterygii</taxon>
        <taxon>Neopterygii</taxon>
        <taxon>Teleostei</taxon>
        <taxon>Neoteleostei</taxon>
        <taxon>Acanthomorphata</taxon>
        <taxon>Ovalentaria</taxon>
        <taxon>Atherinomorphae</taxon>
        <taxon>Cyprinodontiformes</taxon>
        <taxon>Cyprinodontidae</taxon>
        <taxon>Cyprinodon</taxon>
    </lineage>
</organism>
<feature type="domain" description="Ig-like" evidence="6">
    <location>
        <begin position="11"/>
        <end position="131"/>
    </location>
</feature>
<evidence type="ECO:0000259" key="6">
    <source>
        <dbReference type="PROSITE" id="PS50835"/>
    </source>
</evidence>
<evidence type="ECO:0000256" key="1">
    <source>
        <dbReference type="ARBA" id="ARBA00022729"/>
    </source>
</evidence>
<keyword evidence="4" id="KW-0393">Immunoglobulin domain</keyword>
<keyword evidence="5" id="KW-1279">T cell receptor</keyword>
<proteinExistence type="predicted"/>
<dbReference type="InterPro" id="IPR013106">
    <property type="entry name" value="Ig_V-set"/>
</dbReference>
<keyword evidence="8" id="KW-1185">Reference proteome</keyword>
<keyword evidence="5" id="KW-0391">Immunity</keyword>
<evidence type="ECO:0000256" key="2">
    <source>
        <dbReference type="ARBA" id="ARBA00023130"/>
    </source>
</evidence>
<dbReference type="GO" id="GO:0042101">
    <property type="term" value="C:T cell receptor complex"/>
    <property type="evidence" value="ECO:0007669"/>
    <property type="project" value="UniProtKB-KW"/>
</dbReference>
<evidence type="ECO:0000256" key="4">
    <source>
        <dbReference type="ARBA" id="ARBA00023319"/>
    </source>
</evidence>
<dbReference type="GO" id="GO:0002250">
    <property type="term" value="P:adaptive immune response"/>
    <property type="evidence" value="ECO:0007669"/>
    <property type="project" value="UniProtKB-KW"/>
</dbReference>
<reference evidence="7" key="1">
    <citation type="submission" date="2025-08" db="UniProtKB">
        <authorList>
            <consortium name="Ensembl"/>
        </authorList>
    </citation>
    <scope>IDENTIFICATION</scope>
</reference>
<keyword evidence="2" id="KW-1064">Adaptive immunity</keyword>
<evidence type="ECO:0000313" key="7">
    <source>
        <dbReference type="Ensembl" id="ENSCVAP00000015220.1"/>
    </source>
</evidence>
<keyword evidence="1" id="KW-0732">Signal</keyword>
<dbReference type="OMA" id="SVEFLFW"/>
<dbReference type="Ensembl" id="ENSCVAT00000023246.1">
    <property type="protein sequence ID" value="ENSCVAP00000015220.1"/>
    <property type="gene ID" value="ENSCVAG00000017977.1"/>
</dbReference>
<dbReference type="Pfam" id="PF07686">
    <property type="entry name" value="V-set"/>
    <property type="match status" value="1"/>
</dbReference>
<sequence length="133" mass="14972">IESLSENYSIPDVLYLFIFPPSGVNCQQLTAAKTEEFTLEGGSVTLSCSYTKGSVEFLFWYRQYPGKPPEFLKSHSPFGDAEYLDRLKFEGNKEEMNMTISSAAVTDSAVYYCAVKPTVTGNTRTLYKNLNYL</sequence>
<dbReference type="Gene3D" id="2.60.40.10">
    <property type="entry name" value="Immunoglobulins"/>
    <property type="match status" value="1"/>
</dbReference>
<name>A0A3Q2G0W0_CYPVA</name>
<protein>
    <recommendedName>
        <fullName evidence="6">Ig-like domain-containing protein</fullName>
    </recommendedName>
</protein>
<dbReference type="Proteomes" id="UP000265020">
    <property type="component" value="Unassembled WGS sequence"/>
</dbReference>
<dbReference type="InterPro" id="IPR003599">
    <property type="entry name" value="Ig_sub"/>
</dbReference>
<dbReference type="PROSITE" id="PS50835">
    <property type="entry name" value="IG_LIKE"/>
    <property type="match status" value="1"/>
</dbReference>
<reference evidence="7" key="2">
    <citation type="submission" date="2025-09" db="UniProtKB">
        <authorList>
            <consortium name="Ensembl"/>
        </authorList>
    </citation>
    <scope>IDENTIFICATION</scope>
</reference>
<accession>A0A3Q2G0W0</accession>
<dbReference type="InterPro" id="IPR007110">
    <property type="entry name" value="Ig-like_dom"/>
</dbReference>
<evidence type="ECO:0000256" key="5">
    <source>
        <dbReference type="ARBA" id="ARBA00043266"/>
    </source>
</evidence>
<dbReference type="SMART" id="SM00409">
    <property type="entry name" value="IG"/>
    <property type="match status" value="1"/>
</dbReference>
<dbReference type="SMART" id="SM00406">
    <property type="entry name" value="IGv"/>
    <property type="match status" value="1"/>
</dbReference>
<dbReference type="GeneTree" id="ENSGT00940000177332"/>
<dbReference type="PANTHER" id="PTHR19367:SF18">
    <property type="entry name" value="T CELL RECEPTOR ALPHA VARIABLE 16"/>
    <property type="match status" value="1"/>
</dbReference>
<dbReference type="PANTHER" id="PTHR19367">
    <property type="entry name" value="T-CELL RECEPTOR ALPHA CHAIN V REGION"/>
    <property type="match status" value="1"/>
</dbReference>
<keyword evidence="3" id="KW-0675">Receptor</keyword>
<evidence type="ECO:0000256" key="3">
    <source>
        <dbReference type="ARBA" id="ARBA00023170"/>
    </source>
</evidence>
<dbReference type="InterPro" id="IPR036179">
    <property type="entry name" value="Ig-like_dom_sf"/>
</dbReference>
<dbReference type="InterPro" id="IPR051287">
    <property type="entry name" value="TCR_variable_region"/>
</dbReference>
<dbReference type="AlphaFoldDB" id="A0A3Q2G0W0"/>